<evidence type="ECO:0000313" key="2">
    <source>
        <dbReference type="Proteomes" id="UP000002586"/>
    </source>
</evidence>
<dbReference type="PANTHER" id="PTHR34352">
    <property type="entry name" value="PROTEIN YHFA"/>
    <property type="match status" value="1"/>
</dbReference>
<dbReference type="STRING" id="156889.Mmc1_0525"/>
<protein>
    <submittedName>
        <fullName evidence="1">OsmC family protein</fullName>
    </submittedName>
</protein>
<dbReference type="NCBIfam" id="NF008009">
    <property type="entry name" value="PRK10738.1"/>
    <property type="match status" value="1"/>
</dbReference>
<dbReference type="Gene3D" id="3.30.300.20">
    <property type="match status" value="1"/>
</dbReference>
<gene>
    <name evidence="1" type="ordered locus">Mmc1_0525</name>
</gene>
<name>A0L507_MAGMM</name>
<dbReference type="SUPFAM" id="SSF82784">
    <property type="entry name" value="OsmC-like"/>
    <property type="match status" value="1"/>
</dbReference>
<dbReference type="RefSeq" id="WP_011712217.1">
    <property type="nucleotide sequence ID" value="NC_008576.1"/>
</dbReference>
<proteinExistence type="predicted"/>
<dbReference type="PANTHER" id="PTHR34352:SF1">
    <property type="entry name" value="PROTEIN YHFA"/>
    <property type="match status" value="1"/>
</dbReference>
<dbReference type="Gene3D" id="2.20.25.10">
    <property type="match status" value="1"/>
</dbReference>
<dbReference type="Proteomes" id="UP000002586">
    <property type="component" value="Chromosome"/>
</dbReference>
<accession>A0L507</accession>
<dbReference type="KEGG" id="mgm:Mmc1_0525"/>
<dbReference type="OrthoDB" id="9804010at2"/>
<dbReference type="eggNOG" id="COG1765">
    <property type="taxonomic scope" value="Bacteria"/>
</dbReference>
<dbReference type="AlphaFoldDB" id="A0L507"/>
<dbReference type="InterPro" id="IPR015946">
    <property type="entry name" value="KH_dom-like_a/b"/>
</dbReference>
<dbReference type="Pfam" id="PF02566">
    <property type="entry name" value="OsmC"/>
    <property type="match status" value="1"/>
</dbReference>
<dbReference type="InterPro" id="IPR036102">
    <property type="entry name" value="OsmC/Ohrsf"/>
</dbReference>
<dbReference type="InterPro" id="IPR003718">
    <property type="entry name" value="OsmC/Ohr_fam"/>
</dbReference>
<dbReference type="EMBL" id="CP000471">
    <property type="protein sequence ID" value="ABK43050.1"/>
    <property type="molecule type" value="Genomic_DNA"/>
</dbReference>
<sequence>MATTARVKWIEGMQMLGESGSGHTVVMDAAEAVGGREMGIRPMELLLIGMGGCSSIDVLSILKKGRHQVTDCVAEITAERADSQPAVFTHIQLHFTVTGQQIPEKAVQRAIDLSMESYCSASIMLGKTAKIETSFTLIEG</sequence>
<reference evidence="2" key="1">
    <citation type="journal article" date="2009" name="Appl. Environ. Microbiol.">
        <title>Complete genome sequence of the chemolithoautotrophic marine magnetotactic coccus strain MC-1.</title>
        <authorList>
            <person name="Schubbe S."/>
            <person name="Williams T.J."/>
            <person name="Xie G."/>
            <person name="Kiss H.E."/>
            <person name="Brettin T.S."/>
            <person name="Martinez D."/>
            <person name="Ross C.A."/>
            <person name="Schuler D."/>
            <person name="Cox B.L."/>
            <person name="Nealson K.H."/>
            <person name="Bazylinski D.A."/>
        </authorList>
    </citation>
    <scope>NUCLEOTIDE SEQUENCE [LARGE SCALE GENOMIC DNA]</scope>
    <source>
        <strain evidence="2">ATCC BAA-1437 / JCM 17883 / MC-1</strain>
    </source>
</reference>
<evidence type="ECO:0000313" key="1">
    <source>
        <dbReference type="EMBL" id="ABK43050.1"/>
    </source>
</evidence>
<dbReference type="HOGENOM" id="CLU_114057_1_2_5"/>
<organism evidence="1 2">
    <name type="scientific">Magnetococcus marinus (strain ATCC BAA-1437 / JCM 17883 / MC-1)</name>
    <dbReference type="NCBI Taxonomy" id="156889"/>
    <lineage>
        <taxon>Bacteria</taxon>
        <taxon>Pseudomonadati</taxon>
        <taxon>Pseudomonadota</taxon>
        <taxon>Magnetococcia</taxon>
        <taxon>Magnetococcales</taxon>
        <taxon>Magnetococcaceae</taxon>
        <taxon>Magnetococcus</taxon>
    </lineage>
</organism>
<reference evidence="1 2" key="2">
    <citation type="journal article" date="2012" name="Int. J. Syst. Evol. Microbiol.">
        <title>Magnetococcus marinus gen. nov., sp. nov., a marine, magnetotactic bacterium that represents a novel lineage (Magnetococcaceae fam. nov.; Magnetococcales ord. nov.) at the base of the Alphaproteobacteria.</title>
        <authorList>
            <person name="Bazylinski D.A."/>
            <person name="Williams T.J."/>
            <person name="Lefevre C.T."/>
            <person name="Berg R.J."/>
            <person name="Zhang C.L."/>
            <person name="Bowser S.S."/>
            <person name="Dean A.J."/>
            <person name="Beveridge T.J."/>
        </authorList>
    </citation>
    <scope>NUCLEOTIDE SEQUENCE [LARGE SCALE GENOMIC DNA]</scope>
    <source>
        <strain evidence="2">ATCC BAA-1437 / JCM 17883 / MC-1</strain>
    </source>
</reference>
<keyword evidence="2" id="KW-1185">Reference proteome</keyword>